<dbReference type="InterPro" id="IPR051800">
    <property type="entry name" value="PqiA-PqiB_transport"/>
</dbReference>
<feature type="transmembrane region" description="Helical" evidence="7">
    <location>
        <begin position="20"/>
        <end position="38"/>
    </location>
</feature>
<dbReference type="EMBL" id="AP027370">
    <property type="protein sequence ID" value="BDY12089.1"/>
    <property type="molecule type" value="Genomic_DNA"/>
</dbReference>
<dbReference type="RefSeq" id="WP_286337295.1">
    <property type="nucleotide sequence ID" value="NZ_AP027370.1"/>
</dbReference>
<evidence type="ECO:0000256" key="1">
    <source>
        <dbReference type="ARBA" id="ARBA00004533"/>
    </source>
</evidence>
<keyword evidence="10" id="KW-1185">Reference proteome</keyword>
<reference evidence="9 10" key="1">
    <citation type="submission" date="2023-03" db="EMBL/GenBank/DDBJ databases">
        <title>Description of Hydrogenimonas sp. ISO32.</title>
        <authorList>
            <person name="Mino S."/>
            <person name="Fukazawa S."/>
            <person name="Sawabe T."/>
        </authorList>
    </citation>
    <scope>NUCLEOTIDE SEQUENCE [LARGE SCALE GENOMIC DNA]</scope>
    <source>
        <strain evidence="9 10">ISO32</strain>
    </source>
</reference>
<gene>
    <name evidence="9" type="primary">pqiB</name>
    <name evidence="9" type="ORF">HCR_04010</name>
</gene>
<keyword evidence="2" id="KW-1003">Cell membrane</keyword>
<comment type="subcellular location">
    <subcellularLocation>
        <location evidence="1">Cell inner membrane</location>
    </subcellularLocation>
</comment>
<dbReference type="PANTHER" id="PTHR30462:SF0">
    <property type="entry name" value="INTERMEMBRANE TRANSPORT PROTEIN YEBT"/>
    <property type="match status" value="1"/>
</dbReference>
<keyword evidence="5 7" id="KW-1133">Transmembrane helix</keyword>
<evidence type="ECO:0000256" key="4">
    <source>
        <dbReference type="ARBA" id="ARBA00022692"/>
    </source>
</evidence>
<evidence type="ECO:0000256" key="6">
    <source>
        <dbReference type="ARBA" id="ARBA00023136"/>
    </source>
</evidence>
<evidence type="ECO:0000256" key="5">
    <source>
        <dbReference type="ARBA" id="ARBA00022989"/>
    </source>
</evidence>
<evidence type="ECO:0000256" key="7">
    <source>
        <dbReference type="SAM" id="Phobius"/>
    </source>
</evidence>
<dbReference type="PANTHER" id="PTHR30462">
    <property type="entry name" value="INTERMEMBRANE TRANSPORT PROTEIN PQIB-RELATED"/>
    <property type="match status" value="1"/>
</dbReference>
<evidence type="ECO:0000259" key="8">
    <source>
        <dbReference type="Pfam" id="PF02470"/>
    </source>
</evidence>
<accession>A0ABM8FIH5</accession>
<feature type="domain" description="Mce/MlaD" evidence="8">
    <location>
        <begin position="46"/>
        <end position="137"/>
    </location>
</feature>
<name>A0ABM8FIH5_9BACT</name>
<keyword evidence="4 7" id="KW-0812">Transmembrane</keyword>
<evidence type="ECO:0000256" key="2">
    <source>
        <dbReference type="ARBA" id="ARBA00022475"/>
    </source>
</evidence>
<feature type="domain" description="Mce/MlaD" evidence="8">
    <location>
        <begin position="398"/>
        <end position="463"/>
    </location>
</feature>
<keyword evidence="6 7" id="KW-0472">Membrane</keyword>
<sequence length="884" mass="98514">MNDTKHEIPHAVQKGRGTLWLVWLIPLVALGMTAWLIYKHYAEMGTDVVVVFENGNGLEVDKTPLLYKGIKIGRVSGVTVDRNDLFKVDVTITVDPDAVALVARKGTHFIKVEPHVSMTEISGLDTIISGVYVDLYPAAVSKEKILRLPKAYRFEGDTKYPPKRYDKGFYLTLRAEKGSVSINAPVLFNHFVVGKVIDKRLVGGDVVYTLFIEDQYRSLVKQKSRFWKVSGIDVKASLSGVKVRFDSIASLLAGGIAFSSPDKAKPATSEASFRLYDSRLASRMEEDLITLTADEAYNIDPELSHIYYRGFEVGEILDVRYDAQKEKTLFTIRLDQSFRLLANEAAWFRIVRPKIGFDGIKGLSAIASGPYITFDTAKIGAPVASRFILHDEPMPLKGRHIRLLAKRAESVRAGTTVFYRNIAIGKIESVRFGKKSERVEIDAVIAPKYADFVNDSSMFYVRSGVELDVSMHRIRFDSGSFETMVKGGIVLETPVGVSGGSKSSFVLYEDFAAYEKARYLVSGGTFFHVLMKELDALNEGAPVLYRKLKAGEVVAYDYLPEKDMIDVKLYIDRAFAGKINASTRFQNVSGLSFEMAFPDIKIETGTLESMIRGGLSFETPDPNASAVDAGHCFDIYDEEQEIARKYDRFVLWMRDGGEIKKGSPLLYKNIRIGRVEKVLLEGNMVKATVLIEKRSNHLLHSDTIFWLRNFELGVGGVQNPSAVVMGPAIALLPGREMARSDAFVLSETPPPRTYGEDGLRIELIADRKSSLKRGSPVLYRQVEIGEVESFALSDDATHVSVGCYIAPRYAHLVRKNARFYMAGALGMEVSLLGVKVQTETLATMIQGGIGMAVPDAPDEVVEEGARFKLYNEAEKEWMRWRPKL</sequence>
<protein>
    <submittedName>
        <fullName evidence="9">Paraquat-inducible protein B</fullName>
    </submittedName>
</protein>
<dbReference type="Proteomes" id="UP001321445">
    <property type="component" value="Chromosome"/>
</dbReference>
<proteinExistence type="predicted"/>
<evidence type="ECO:0000313" key="9">
    <source>
        <dbReference type="EMBL" id="BDY12089.1"/>
    </source>
</evidence>
<evidence type="ECO:0000313" key="10">
    <source>
        <dbReference type="Proteomes" id="UP001321445"/>
    </source>
</evidence>
<feature type="domain" description="Mce/MlaD" evidence="8">
    <location>
        <begin position="758"/>
        <end position="819"/>
    </location>
</feature>
<organism evidence="9 10">
    <name type="scientific">Hydrogenimonas cancrithermarum</name>
    <dbReference type="NCBI Taxonomy" id="2993563"/>
    <lineage>
        <taxon>Bacteria</taxon>
        <taxon>Pseudomonadati</taxon>
        <taxon>Campylobacterota</taxon>
        <taxon>Epsilonproteobacteria</taxon>
        <taxon>Campylobacterales</taxon>
        <taxon>Hydrogenimonadaceae</taxon>
        <taxon>Hydrogenimonas</taxon>
    </lineage>
</organism>
<keyword evidence="3" id="KW-0997">Cell inner membrane</keyword>
<dbReference type="Pfam" id="PF02470">
    <property type="entry name" value="MlaD"/>
    <property type="match status" value="4"/>
</dbReference>
<dbReference type="InterPro" id="IPR003399">
    <property type="entry name" value="Mce/MlaD"/>
</dbReference>
<evidence type="ECO:0000256" key="3">
    <source>
        <dbReference type="ARBA" id="ARBA00022519"/>
    </source>
</evidence>
<feature type="domain" description="Mce/MlaD" evidence="8">
    <location>
        <begin position="649"/>
        <end position="733"/>
    </location>
</feature>